<dbReference type="InterPro" id="IPR005025">
    <property type="entry name" value="FMN_Rdtase-like_dom"/>
</dbReference>
<dbReference type="GeneID" id="14912759"/>
<evidence type="ECO:0000313" key="2">
    <source>
        <dbReference type="EMBL" id="ELR12267.1"/>
    </source>
</evidence>
<dbReference type="GO" id="GO:0005829">
    <property type="term" value="C:cytosol"/>
    <property type="evidence" value="ECO:0007669"/>
    <property type="project" value="TreeGrafter"/>
</dbReference>
<protein>
    <submittedName>
        <fullName evidence="2">Chromate reductase</fullName>
    </submittedName>
</protein>
<dbReference type="PANTHER" id="PTHR30543">
    <property type="entry name" value="CHROMATE REDUCTASE"/>
    <property type="match status" value="1"/>
</dbReference>
<name>L8GH04_ACACF</name>
<keyword evidence="3" id="KW-1185">Reference proteome</keyword>
<dbReference type="PANTHER" id="PTHR30543:SF21">
    <property type="entry name" value="NAD(P)H-DEPENDENT FMN REDUCTASE LOT6"/>
    <property type="match status" value="1"/>
</dbReference>
<evidence type="ECO:0000313" key="3">
    <source>
        <dbReference type="Proteomes" id="UP000011083"/>
    </source>
</evidence>
<dbReference type="EMBL" id="KB008119">
    <property type="protein sequence ID" value="ELR12267.1"/>
    <property type="molecule type" value="Genomic_DNA"/>
</dbReference>
<organism evidence="2 3">
    <name type="scientific">Acanthamoeba castellanii (strain ATCC 30010 / Neff)</name>
    <dbReference type="NCBI Taxonomy" id="1257118"/>
    <lineage>
        <taxon>Eukaryota</taxon>
        <taxon>Amoebozoa</taxon>
        <taxon>Discosea</taxon>
        <taxon>Longamoebia</taxon>
        <taxon>Centramoebida</taxon>
        <taxon>Acanthamoebidae</taxon>
        <taxon>Acanthamoeba</taxon>
    </lineage>
</organism>
<dbReference type="Gene3D" id="3.40.50.360">
    <property type="match status" value="1"/>
</dbReference>
<dbReference type="Pfam" id="PF03358">
    <property type="entry name" value="FMN_red"/>
    <property type="match status" value="1"/>
</dbReference>
<dbReference type="GO" id="GO:0010181">
    <property type="term" value="F:FMN binding"/>
    <property type="evidence" value="ECO:0007669"/>
    <property type="project" value="TreeGrafter"/>
</dbReference>
<dbReference type="VEuPathDB" id="AmoebaDB:ACA1_372560"/>
<dbReference type="Proteomes" id="UP000011083">
    <property type="component" value="Unassembled WGS sequence"/>
</dbReference>
<dbReference type="AlphaFoldDB" id="L8GH04"/>
<gene>
    <name evidence="2" type="ORF">ACA1_372560</name>
</gene>
<dbReference type="SUPFAM" id="SSF52218">
    <property type="entry name" value="Flavoproteins"/>
    <property type="match status" value="1"/>
</dbReference>
<dbReference type="InterPro" id="IPR029039">
    <property type="entry name" value="Flavoprotein-like_sf"/>
</dbReference>
<evidence type="ECO:0000259" key="1">
    <source>
        <dbReference type="Pfam" id="PF03358"/>
    </source>
</evidence>
<dbReference type="KEGG" id="acan:ACA1_372560"/>
<accession>L8GH04</accession>
<dbReference type="RefSeq" id="XP_004334280.1">
    <property type="nucleotide sequence ID" value="XM_004334232.1"/>
</dbReference>
<feature type="domain" description="NADPH-dependent FMN reductase-like" evidence="1">
    <location>
        <begin position="8"/>
        <end position="161"/>
    </location>
</feature>
<dbReference type="GO" id="GO:0016491">
    <property type="term" value="F:oxidoreductase activity"/>
    <property type="evidence" value="ECO:0007669"/>
    <property type="project" value="InterPro"/>
</dbReference>
<sequence length="203" mass="22125">MASRKSLKILGISGSLRHGSSNSGLIRSAAASAARLNQSTQDYHINFQIYQRLKDIPLYDGDVEAKAMPESVVHFCQAIAEADALLIATPEYNYSVSGVLKNAIDWASRPYRRTPLTGKPVAILGAGGVSGTSRAQYHLRQVLLDVAMPVLPKPEVMVNFFAPGKFDATTGELLDKQVKGEIERQLRALAVWTATLRGWTPTM</sequence>
<reference evidence="2 3" key="1">
    <citation type="journal article" date="2013" name="Genome Biol.">
        <title>Genome of Acanthamoeba castellanii highlights extensive lateral gene transfer and early evolution of tyrosine kinase signaling.</title>
        <authorList>
            <person name="Clarke M."/>
            <person name="Lohan A.J."/>
            <person name="Liu B."/>
            <person name="Lagkouvardos I."/>
            <person name="Roy S."/>
            <person name="Zafar N."/>
            <person name="Bertelli C."/>
            <person name="Schilde C."/>
            <person name="Kianianmomeni A."/>
            <person name="Burglin T.R."/>
            <person name="Frech C."/>
            <person name="Turcotte B."/>
            <person name="Kopec K.O."/>
            <person name="Synnott J.M."/>
            <person name="Choo C."/>
            <person name="Paponov I."/>
            <person name="Finkler A."/>
            <person name="Soon Heng Tan C."/>
            <person name="Hutchins A.P."/>
            <person name="Weinmeier T."/>
            <person name="Rattei T."/>
            <person name="Chu J.S."/>
            <person name="Gimenez G."/>
            <person name="Irimia M."/>
            <person name="Rigden D.J."/>
            <person name="Fitzpatrick D.A."/>
            <person name="Lorenzo-Morales J."/>
            <person name="Bateman A."/>
            <person name="Chiu C.H."/>
            <person name="Tang P."/>
            <person name="Hegemann P."/>
            <person name="Fromm H."/>
            <person name="Raoult D."/>
            <person name="Greub G."/>
            <person name="Miranda-Saavedra D."/>
            <person name="Chen N."/>
            <person name="Nash P."/>
            <person name="Ginger M.L."/>
            <person name="Horn M."/>
            <person name="Schaap P."/>
            <person name="Caler L."/>
            <person name="Loftus B."/>
        </authorList>
    </citation>
    <scope>NUCLEOTIDE SEQUENCE [LARGE SCALE GENOMIC DNA]</scope>
    <source>
        <strain evidence="2 3">Neff</strain>
    </source>
</reference>
<dbReference type="InterPro" id="IPR050712">
    <property type="entry name" value="NAD(P)H-dep_reductase"/>
</dbReference>
<dbReference type="OrthoDB" id="17788at2759"/>
<proteinExistence type="predicted"/>